<keyword evidence="9" id="KW-0347">Helicase</keyword>
<dbReference type="SUPFAM" id="SSF54928">
    <property type="entry name" value="RNA-binding domain, RBD"/>
    <property type="match status" value="1"/>
</dbReference>
<dbReference type="InterPro" id="IPR001128">
    <property type="entry name" value="Cyt_P450"/>
</dbReference>
<feature type="region of interest" description="Disordered" evidence="18">
    <location>
        <begin position="1"/>
        <end position="112"/>
    </location>
</feature>
<dbReference type="Gene3D" id="3.30.70.2280">
    <property type="match status" value="1"/>
</dbReference>
<organism evidence="22 23">
    <name type="scientific">Centaurea solstitialis</name>
    <name type="common">yellow star-thistle</name>
    <dbReference type="NCBI Taxonomy" id="347529"/>
    <lineage>
        <taxon>Eukaryota</taxon>
        <taxon>Viridiplantae</taxon>
        <taxon>Streptophyta</taxon>
        <taxon>Embryophyta</taxon>
        <taxon>Tracheophyta</taxon>
        <taxon>Spermatophyta</taxon>
        <taxon>Magnoliopsida</taxon>
        <taxon>eudicotyledons</taxon>
        <taxon>Gunneridae</taxon>
        <taxon>Pentapetalae</taxon>
        <taxon>asterids</taxon>
        <taxon>campanulids</taxon>
        <taxon>Asterales</taxon>
        <taxon>Asteraceae</taxon>
        <taxon>Carduoideae</taxon>
        <taxon>Cardueae</taxon>
        <taxon>Centaureinae</taxon>
        <taxon>Centaurea</taxon>
    </lineage>
</organism>
<gene>
    <name evidence="22" type="ORF">OSB04_026223</name>
</gene>
<evidence type="ECO:0000256" key="19">
    <source>
        <dbReference type="SAM" id="Phobius"/>
    </source>
</evidence>
<dbReference type="GO" id="GO:0003723">
    <property type="term" value="F:RNA binding"/>
    <property type="evidence" value="ECO:0007669"/>
    <property type="project" value="UniProtKB-KW"/>
</dbReference>
<evidence type="ECO:0000256" key="12">
    <source>
        <dbReference type="ARBA" id="ARBA00023002"/>
    </source>
</evidence>
<evidence type="ECO:0000256" key="17">
    <source>
        <dbReference type="PIRSR" id="PIRSR602403-1"/>
    </source>
</evidence>
<dbReference type="InterPro" id="IPR000629">
    <property type="entry name" value="RNA-helicase_DEAD-box_CS"/>
</dbReference>
<keyword evidence="11" id="KW-0694">RNA-binding</keyword>
<dbReference type="CDD" id="cd11064">
    <property type="entry name" value="CYP86A"/>
    <property type="match status" value="2"/>
</dbReference>
<dbReference type="SMART" id="SM00490">
    <property type="entry name" value="HELICc"/>
    <property type="match status" value="1"/>
</dbReference>
<comment type="subcellular location">
    <subcellularLocation>
        <location evidence="2">Nucleus</location>
    </subcellularLocation>
</comment>
<dbReference type="Pfam" id="PF26142">
    <property type="entry name" value="DD_DDX21-DDX50"/>
    <property type="match status" value="1"/>
</dbReference>
<evidence type="ECO:0000259" key="21">
    <source>
        <dbReference type="PROSITE" id="PS51194"/>
    </source>
</evidence>
<dbReference type="GO" id="GO:0005524">
    <property type="term" value="F:ATP binding"/>
    <property type="evidence" value="ECO:0007669"/>
    <property type="project" value="UniProtKB-KW"/>
</dbReference>
<keyword evidence="6 17" id="KW-0479">Metal-binding</keyword>
<comment type="similarity">
    <text evidence="4">Belongs to the cytochrome P450 family.</text>
</comment>
<name>A0AA38VYJ1_9ASTR</name>
<keyword evidence="7" id="KW-0547">Nucleotide-binding</keyword>
<dbReference type="GO" id="GO:0003724">
    <property type="term" value="F:RNA helicase activity"/>
    <property type="evidence" value="ECO:0007669"/>
    <property type="project" value="UniProtKB-EC"/>
</dbReference>
<dbReference type="GO" id="GO:0005634">
    <property type="term" value="C:nucleus"/>
    <property type="evidence" value="ECO:0007669"/>
    <property type="project" value="UniProtKB-SubCell"/>
</dbReference>
<comment type="similarity">
    <text evidence="3">Belongs to the DEAD box helicase family. DDX21/DDX50 subfamily.</text>
</comment>
<evidence type="ECO:0000256" key="18">
    <source>
        <dbReference type="SAM" id="MobiDB-lite"/>
    </source>
</evidence>
<dbReference type="PANTHER" id="PTHR24296">
    <property type="entry name" value="CYTOCHROME P450"/>
    <property type="match status" value="1"/>
</dbReference>
<keyword evidence="19" id="KW-0812">Transmembrane</keyword>
<feature type="binding site" description="axial binding residue" evidence="17">
    <location>
        <position position="1757"/>
    </location>
    <ligand>
        <name>heme</name>
        <dbReference type="ChEBI" id="CHEBI:30413"/>
    </ligand>
    <ligandPart>
        <name>Fe</name>
        <dbReference type="ChEBI" id="CHEBI:18248"/>
    </ligandPart>
</feature>
<keyword evidence="19" id="KW-0472">Membrane</keyword>
<evidence type="ECO:0000256" key="11">
    <source>
        <dbReference type="ARBA" id="ARBA00022884"/>
    </source>
</evidence>
<dbReference type="PRINTS" id="PR00385">
    <property type="entry name" value="P450"/>
</dbReference>
<keyword evidence="17" id="KW-0349">Heme</keyword>
<dbReference type="EC" id="3.6.4.13" evidence="5"/>
<feature type="region of interest" description="Disordered" evidence="18">
    <location>
        <begin position="656"/>
        <end position="699"/>
    </location>
</feature>
<keyword evidence="13 17" id="KW-0408">Iron</keyword>
<evidence type="ECO:0000256" key="9">
    <source>
        <dbReference type="ARBA" id="ARBA00022806"/>
    </source>
</evidence>
<keyword evidence="14" id="KW-0539">Nucleus</keyword>
<feature type="transmembrane region" description="Helical" evidence="19">
    <location>
        <begin position="811"/>
        <end position="835"/>
    </location>
</feature>
<dbReference type="SUPFAM" id="SSF52540">
    <property type="entry name" value="P-loop containing nucleoside triphosphate hydrolases"/>
    <property type="match status" value="1"/>
</dbReference>
<evidence type="ECO:0000256" key="16">
    <source>
        <dbReference type="ARBA" id="ARBA00070889"/>
    </source>
</evidence>
<dbReference type="Pfam" id="PF00271">
    <property type="entry name" value="Helicase_C"/>
    <property type="match status" value="1"/>
</dbReference>
<evidence type="ECO:0000256" key="2">
    <source>
        <dbReference type="ARBA" id="ARBA00004123"/>
    </source>
</evidence>
<feature type="domain" description="Helicase ATP-binding" evidence="20">
    <location>
        <begin position="157"/>
        <end position="341"/>
    </location>
</feature>
<sequence length="1811" mass="204635">MPSIAALSETLAQSADKPKKMKNNVSSETAGLESLIKKKEKKSSKKEKTTTTDPGSESEKSEKKVKRKRKASSDTDNEEGKSDTSSELGEPVNVKTEESMKKSKKKKMKTAEVDEEEVVVKADNPNAVTNFRISEPLRNVLKAKGIEALFPIQARTFDSIYDGLDLIGKAKTGQGKTLAFILPILESLINGPEKASRRTGYGRAPTILVLLPTRELAKQVFTDFKAFGEAVGLTACCLYGGGGASISPQTVQLKRGVDIVVGAVGRVKDHIERGNLDLCSLKFRILDEADEMLRQGFVEDVEYILGKVNDASNVQTVLFSATLPSWVNQIASKFLKPNKKIVDLVGFEVMKASENVRHIIMPCSSSARSQVIPDIIRNYSSGGRTIIFTETKDYCSELSGLLVGARPLHGDIQQSVREATLAGFRSGKFMTLVATNVAARGLDINDVQLIIQCEPPRDVEDYIHRSGRTGRAGNSGVAITLYEPRRSNISKLEREAGVKFEHLSAPQPADIAKAAGADAAEAIIQVADSVIPVFKSAAEELIETSGLSPVELLAKALAKSIGYTEIKKRSVLTSMENYVTLLLEAGKPVYTPSFAYGVLRRFLPEEKVESIQGLALTADQRGAVFDVAVEDLDTFLTGQANASGVTLEVVKELPQLQEREQSRSRWGGGGGRGGGGGGYSRGGRGGGFSDRRFSRGGEKDDVLPDGFKIKKGDGVGYIPYPMGRMTYIWGEDAEEFRPERWLVNGVFQPESPFKFTAFQAGPRICLGKEFAYRQMKIMAAFLVYFFKFKMVDESKEATYKTMFTLHMDGGLHLYAFPLIGALAALLAVPLAILLLRYVKELTSSDRGHRPPIVGPISNQLIHFSELYDYCTSLAKKYPTYRFIRPSHSEVYTVDPVNVEYILKTNFNNYTKGEYHTYILRDLLGNGIFAVDGAKWRHQRKLASHEFSTKNLRDFSTVIFKSNTAKLAKTISSLASTRKTIDFQDLLMKSTFDSMFKVGFGFDLDTLSGLEESSNQFMKAFDDSNSLVYWRLVDLFWKVKRYLNIGPEAALKEKIRTIDNFVYQVIRNKREQMEDKVLSKEDILSRFLMESKNDPVNMTDEYLRDISLSFLLAGKDTSANTLTWFFYKLCKHPLIQEKVAEELRFAIECDHHISFDKFADKLTEVALEKMHYLHAALSETLRLYPAVPLNCKSAEKDDVLPDGFKIKKGDGVGYISYPMGRMTYIWGEDAEEFRPERWLINGVFQPESPFKFTAFQAGPRICLGKEFAYRQMKIMAAFLIYFFKFKMVDESKEARYKTMFTLHMDGGLHLYAFPLIGVVASLLVIPLALLLLPYLKELTSTDRRHRAPIVGPISNQLIHFSELYDYFTSLAKKYRTFRFIRPSHSEVYTADPVNVEYILKTNFNNYTKGKYQTYIMRDLFGHGIFAVDGAKWRHQRKLASHEFSTKILRDFSTVIFKSNTARLAKTISSLASTKKTIDFQYLLMKSTFDSMFKVGFGFDLDTLSGSDEASNRFMKAFDDSNSLVYWRFVDLFWKVKRYLNIGSEAVLKEKIRIIDNFVYKVIRNKREQMEDRVLSKEDILSRFLMESKNDPVNMSDEYLRDISLSFVIAGKDTSANTLTWFFYKLCKHPLIQEKIAEELRAAIECDHHISFDEFAQKLTEVALDKMQYLHAALSETLRLYPAVPLDAKSAENDDVLPDGFKIKKGDGVAYMPYPMGRMTYIWGEDAEEFRPERWLVNGVFQPESPFKFTAFQAGPRICLGKEFAYRQMKIMVAFLVYFFKFKMVDESKEATYKTMFTLHMDGGLHLYAFPRF</sequence>
<evidence type="ECO:0000256" key="3">
    <source>
        <dbReference type="ARBA" id="ARBA00006517"/>
    </source>
</evidence>
<dbReference type="GO" id="GO:0020037">
    <property type="term" value="F:heme binding"/>
    <property type="evidence" value="ECO:0007669"/>
    <property type="project" value="InterPro"/>
</dbReference>
<dbReference type="CDD" id="cd18787">
    <property type="entry name" value="SF2_C_DEAD"/>
    <property type="match status" value="1"/>
</dbReference>
<dbReference type="InterPro" id="IPR002403">
    <property type="entry name" value="Cyt_P450_E_grp-IV"/>
</dbReference>
<dbReference type="Gene3D" id="3.40.50.300">
    <property type="entry name" value="P-loop containing nucleotide triphosphate hydrolases"/>
    <property type="match status" value="2"/>
</dbReference>
<proteinExistence type="inferred from homology"/>
<dbReference type="Proteomes" id="UP001172457">
    <property type="component" value="Chromosome 7"/>
</dbReference>
<dbReference type="GO" id="GO:0016705">
    <property type="term" value="F:oxidoreductase activity, acting on paired donors, with incorporation or reduction of molecular oxygen"/>
    <property type="evidence" value="ECO:0007669"/>
    <property type="project" value="InterPro"/>
</dbReference>
<feature type="compositionally biased region" description="Basic and acidic residues" evidence="18">
    <location>
        <begin position="689"/>
        <end position="699"/>
    </location>
</feature>
<reference evidence="22" key="1">
    <citation type="submission" date="2023-03" db="EMBL/GenBank/DDBJ databases">
        <title>Chromosome-scale reference genome and RAD-based genetic map of yellow starthistle (Centaurea solstitialis) reveal putative structural variation and QTLs associated with invader traits.</title>
        <authorList>
            <person name="Reatini B."/>
            <person name="Cang F.A."/>
            <person name="Jiang Q."/>
            <person name="Mckibben M.T.W."/>
            <person name="Barker M.S."/>
            <person name="Rieseberg L.H."/>
            <person name="Dlugosch K.M."/>
        </authorList>
    </citation>
    <scope>NUCLEOTIDE SEQUENCE</scope>
    <source>
        <strain evidence="22">CAN-66</strain>
        <tissue evidence="22">Leaf</tissue>
    </source>
</reference>
<keyword evidence="12" id="KW-0560">Oxidoreductase</keyword>
<evidence type="ECO:0000256" key="1">
    <source>
        <dbReference type="ARBA" id="ARBA00001971"/>
    </source>
</evidence>
<dbReference type="GO" id="GO:0005506">
    <property type="term" value="F:iron ion binding"/>
    <property type="evidence" value="ECO:0007669"/>
    <property type="project" value="InterPro"/>
</dbReference>
<evidence type="ECO:0000256" key="13">
    <source>
        <dbReference type="ARBA" id="ARBA00023004"/>
    </source>
</evidence>
<evidence type="ECO:0000256" key="10">
    <source>
        <dbReference type="ARBA" id="ARBA00022840"/>
    </source>
</evidence>
<dbReference type="InterPro" id="IPR001650">
    <property type="entry name" value="Helicase_C-like"/>
</dbReference>
<evidence type="ECO:0000256" key="8">
    <source>
        <dbReference type="ARBA" id="ARBA00022801"/>
    </source>
</evidence>
<dbReference type="InterPro" id="IPR012562">
    <property type="entry name" value="GUCT"/>
</dbReference>
<dbReference type="GO" id="GO:0004497">
    <property type="term" value="F:monooxygenase activity"/>
    <property type="evidence" value="ECO:0007669"/>
    <property type="project" value="InterPro"/>
</dbReference>
<evidence type="ECO:0000256" key="4">
    <source>
        <dbReference type="ARBA" id="ARBA00010617"/>
    </source>
</evidence>
<dbReference type="InterPro" id="IPR044742">
    <property type="entry name" value="DEAD/DEAH_RhlB"/>
</dbReference>
<dbReference type="InterPro" id="IPR059027">
    <property type="entry name" value="DD_DDX21-DDX50"/>
</dbReference>
<dbReference type="PROSITE" id="PS51194">
    <property type="entry name" value="HELICASE_CTER"/>
    <property type="match status" value="1"/>
</dbReference>
<dbReference type="InterPro" id="IPR011545">
    <property type="entry name" value="DEAD/DEAH_box_helicase_dom"/>
</dbReference>
<evidence type="ECO:0000313" key="22">
    <source>
        <dbReference type="EMBL" id="KAJ9539717.1"/>
    </source>
</evidence>
<dbReference type="Gene3D" id="1.10.630.10">
    <property type="entry name" value="Cytochrome P450"/>
    <property type="match status" value="3"/>
</dbReference>
<evidence type="ECO:0000256" key="5">
    <source>
        <dbReference type="ARBA" id="ARBA00012552"/>
    </source>
</evidence>
<evidence type="ECO:0000256" key="14">
    <source>
        <dbReference type="ARBA" id="ARBA00023242"/>
    </source>
</evidence>
<keyword evidence="23" id="KW-1185">Reference proteome</keyword>
<dbReference type="CDD" id="cd12937">
    <property type="entry name" value="GUCT_RH7_like"/>
    <property type="match status" value="1"/>
</dbReference>
<evidence type="ECO:0000256" key="7">
    <source>
        <dbReference type="ARBA" id="ARBA00022741"/>
    </source>
</evidence>
<comment type="cofactor">
    <cofactor evidence="1 17">
        <name>heme</name>
        <dbReference type="ChEBI" id="CHEBI:30413"/>
    </cofactor>
</comment>
<evidence type="ECO:0000256" key="15">
    <source>
        <dbReference type="ARBA" id="ARBA00047984"/>
    </source>
</evidence>
<dbReference type="PRINTS" id="PR00465">
    <property type="entry name" value="EP450IV"/>
</dbReference>
<dbReference type="EMBL" id="JARYMX010000007">
    <property type="protein sequence ID" value="KAJ9539717.1"/>
    <property type="molecule type" value="Genomic_DNA"/>
</dbReference>
<dbReference type="SUPFAM" id="SSF48264">
    <property type="entry name" value="Cytochrome P450"/>
    <property type="match status" value="3"/>
</dbReference>
<dbReference type="PROSITE" id="PS00039">
    <property type="entry name" value="DEAD_ATP_HELICASE"/>
    <property type="match status" value="1"/>
</dbReference>
<accession>A0AA38VYJ1</accession>
<evidence type="ECO:0000259" key="20">
    <source>
        <dbReference type="PROSITE" id="PS51192"/>
    </source>
</evidence>
<keyword evidence="10" id="KW-0067">ATP-binding</keyword>
<keyword evidence="8" id="KW-0378">Hydrolase</keyword>
<dbReference type="InterPro" id="IPR036396">
    <property type="entry name" value="Cyt_P450_sf"/>
</dbReference>
<dbReference type="FunFam" id="3.30.70.2280:FF:000003">
    <property type="entry name" value="DEAD-box ATP-dependent RNA helicase 7"/>
    <property type="match status" value="1"/>
</dbReference>
<feature type="transmembrane region" description="Helical" evidence="19">
    <location>
        <begin position="1307"/>
        <end position="1334"/>
    </location>
</feature>
<dbReference type="InterPro" id="IPR014001">
    <property type="entry name" value="Helicase_ATP-bd"/>
</dbReference>
<keyword evidence="19" id="KW-1133">Transmembrane helix</keyword>
<dbReference type="InterPro" id="IPR035979">
    <property type="entry name" value="RBD_domain_sf"/>
</dbReference>
<dbReference type="CDD" id="cd00268">
    <property type="entry name" value="DEADc"/>
    <property type="match status" value="1"/>
</dbReference>
<feature type="domain" description="Helicase C-terminal" evidence="21">
    <location>
        <begin position="371"/>
        <end position="512"/>
    </location>
</feature>
<dbReference type="SMART" id="SM00487">
    <property type="entry name" value="DEXDc"/>
    <property type="match status" value="1"/>
</dbReference>
<feature type="compositionally biased region" description="Gly residues" evidence="18">
    <location>
        <begin position="666"/>
        <end position="688"/>
    </location>
</feature>
<dbReference type="InterPro" id="IPR027417">
    <property type="entry name" value="P-loop_NTPase"/>
</dbReference>
<protein>
    <recommendedName>
        <fullName evidence="16">DEAD-box ATP-dependent RNA helicase 7</fullName>
        <ecNumber evidence="5">3.6.4.13</ecNumber>
    </recommendedName>
</protein>
<dbReference type="PROSITE" id="PS51192">
    <property type="entry name" value="HELICASE_ATP_BIND_1"/>
    <property type="match status" value="1"/>
</dbReference>
<comment type="caution">
    <text evidence="22">The sequence shown here is derived from an EMBL/GenBank/DDBJ whole genome shotgun (WGS) entry which is preliminary data.</text>
</comment>
<dbReference type="Pfam" id="PF00067">
    <property type="entry name" value="p450"/>
    <property type="match status" value="3"/>
</dbReference>
<dbReference type="GO" id="GO:0016787">
    <property type="term" value="F:hydrolase activity"/>
    <property type="evidence" value="ECO:0007669"/>
    <property type="project" value="UniProtKB-KW"/>
</dbReference>
<evidence type="ECO:0000256" key="6">
    <source>
        <dbReference type="ARBA" id="ARBA00022723"/>
    </source>
</evidence>
<comment type="catalytic activity">
    <reaction evidence="15">
        <text>ATP + H2O = ADP + phosphate + H(+)</text>
        <dbReference type="Rhea" id="RHEA:13065"/>
        <dbReference type="ChEBI" id="CHEBI:15377"/>
        <dbReference type="ChEBI" id="CHEBI:15378"/>
        <dbReference type="ChEBI" id="CHEBI:30616"/>
        <dbReference type="ChEBI" id="CHEBI:43474"/>
        <dbReference type="ChEBI" id="CHEBI:456216"/>
        <dbReference type="EC" id="3.6.4.13"/>
    </reaction>
</comment>
<evidence type="ECO:0000313" key="23">
    <source>
        <dbReference type="Proteomes" id="UP001172457"/>
    </source>
</evidence>
<dbReference type="Pfam" id="PF00270">
    <property type="entry name" value="DEAD"/>
    <property type="match status" value="1"/>
</dbReference>
<dbReference type="Pfam" id="PF08152">
    <property type="entry name" value="GUCT"/>
    <property type="match status" value="1"/>
</dbReference>